<dbReference type="InterPro" id="IPR015373">
    <property type="entry name" value="Interferon/interleukin_rcp_dom"/>
</dbReference>
<feature type="compositionally biased region" description="Polar residues" evidence="1">
    <location>
        <begin position="339"/>
        <end position="348"/>
    </location>
</feature>
<dbReference type="EMBL" id="JBCEZU010000329">
    <property type="protein sequence ID" value="KAK9520868.1"/>
    <property type="molecule type" value="Genomic_DNA"/>
</dbReference>
<protein>
    <submittedName>
        <fullName evidence="4">Uncharacterized protein</fullName>
    </submittedName>
</protein>
<dbReference type="InterPro" id="IPR050650">
    <property type="entry name" value="Type-II_Cytokine-TF_Rcpt"/>
</dbReference>
<dbReference type="GO" id="GO:0004896">
    <property type="term" value="F:cytokine receptor activity"/>
    <property type="evidence" value="ECO:0007669"/>
    <property type="project" value="TreeGrafter"/>
</dbReference>
<evidence type="ECO:0000259" key="2">
    <source>
        <dbReference type="Pfam" id="PF01108"/>
    </source>
</evidence>
<dbReference type="Proteomes" id="UP001488805">
    <property type="component" value="Unassembled WGS sequence"/>
</dbReference>
<evidence type="ECO:0000256" key="1">
    <source>
        <dbReference type="SAM" id="MobiDB-lite"/>
    </source>
</evidence>
<dbReference type="Pfam" id="PF09294">
    <property type="entry name" value="Interfer-bind"/>
    <property type="match status" value="1"/>
</dbReference>
<proteinExistence type="predicted"/>
<dbReference type="Pfam" id="PF01108">
    <property type="entry name" value="Tissue_fac"/>
    <property type="match status" value="1"/>
</dbReference>
<evidence type="ECO:0000313" key="5">
    <source>
        <dbReference type="Proteomes" id="UP001488805"/>
    </source>
</evidence>
<feature type="compositionally biased region" description="Basic and acidic residues" evidence="1">
    <location>
        <begin position="376"/>
        <end position="387"/>
    </location>
</feature>
<feature type="domain" description="Interferon/interleukin receptor" evidence="3">
    <location>
        <begin position="129"/>
        <end position="227"/>
    </location>
</feature>
<sequence length="578" mass="63955">MTIPLQIPDMDMSNKTPLLVFLIVYIYCVSGLDVPHPDQLVVNILDGEVIVLWRHPANAPSNSRYNVEMTKYTDEWAVVASCTGIKSTYCDLSSLVDDYRTAYKVRVQLVAGDDVSVWKHKKFLPNTSELQPPSFTLWATSSTLTVYVHQKNILKKIFPFGLTYTIYLEERGQHKKNTTAYLKDDMGEDQRTKSFSSLRWGREYCVSIKVEGIGALSTSRVSPKQCLLLPEQEWYIIAVSSLSILGVLASFAIMATILLCYLRSPEKTPAALKSTVSGWLPLSVGEGTMEVVTDKGWLLSSYKAEVKNCVKDPVTHNAVTEDDKEEDRRTSMDSGLGMESNSATTSGGSPPMRQEDSGCGSLGEQESSTSCQTDYPLKEERAGTDMTRKREDSGLGLCCQLASSSTNLDGQDSESLEVAGGNYRRHSPSVQIHVCDDEELFKQMLPDSVLAEVVTGYRAGLQSCICSGAGQCTWCHKQGHYGTEIIKQYRAMCFENGLLSSKCDFVDSYKGELTFSSYSKKTQMDTVVVDDLETTFIQLGETFPLLRALSPLPLVDGGQDFNMNNLPLSLCDVQLKAD</sequence>
<dbReference type="AlphaFoldDB" id="A0AAW1EF63"/>
<dbReference type="InterPro" id="IPR036116">
    <property type="entry name" value="FN3_sf"/>
</dbReference>
<dbReference type="InterPro" id="IPR013783">
    <property type="entry name" value="Ig-like_fold"/>
</dbReference>
<accession>A0AAW1EF63</accession>
<comment type="caution">
    <text evidence="4">The sequence shown here is derived from an EMBL/GenBank/DDBJ whole genome shotgun (WGS) entry which is preliminary data.</text>
</comment>
<organism evidence="4 5">
    <name type="scientific">Zoarces viviparus</name>
    <name type="common">Viviparous eelpout</name>
    <name type="synonym">Blennius viviparus</name>
    <dbReference type="NCBI Taxonomy" id="48416"/>
    <lineage>
        <taxon>Eukaryota</taxon>
        <taxon>Metazoa</taxon>
        <taxon>Chordata</taxon>
        <taxon>Craniata</taxon>
        <taxon>Vertebrata</taxon>
        <taxon>Euteleostomi</taxon>
        <taxon>Actinopterygii</taxon>
        <taxon>Neopterygii</taxon>
        <taxon>Teleostei</taxon>
        <taxon>Neoteleostei</taxon>
        <taxon>Acanthomorphata</taxon>
        <taxon>Eupercaria</taxon>
        <taxon>Perciformes</taxon>
        <taxon>Cottioidei</taxon>
        <taxon>Zoarcales</taxon>
        <taxon>Zoarcidae</taxon>
        <taxon>Zoarcinae</taxon>
        <taxon>Zoarces</taxon>
    </lineage>
</organism>
<reference evidence="4 5" key="1">
    <citation type="journal article" date="2024" name="Genome Biol. Evol.">
        <title>Chromosome-level genome assembly of the viviparous eelpout Zoarces viviparus.</title>
        <authorList>
            <person name="Fuhrmann N."/>
            <person name="Brasseur M.V."/>
            <person name="Bakowski C.E."/>
            <person name="Podsiadlowski L."/>
            <person name="Prost S."/>
            <person name="Krehenwinkel H."/>
            <person name="Mayer C."/>
        </authorList>
    </citation>
    <scope>NUCLEOTIDE SEQUENCE [LARGE SCALE GENOMIC DNA]</scope>
    <source>
        <strain evidence="4">NO-MEL_2022_Ind0_liver</strain>
    </source>
</reference>
<feature type="compositionally biased region" description="Polar residues" evidence="1">
    <location>
        <begin position="364"/>
        <end position="373"/>
    </location>
</feature>
<dbReference type="Gene3D" id="2.60.40.10">
    <property type="entry name" value="Immunoglobulins"/>
    <property type="match status" value="1"/>
</dbReference>
<keyword evidence="5" id="KW-1185">Reference proteome</keyword>
<evidence type="ECO:0000259" key="3">
    <source>
        <dbReference type="Pfam" id="PF09294"/>
    </source>
</evidence>
<dbReference type="PANTHER" id="PTHR20859">
    <property type="entry name" value="INTERFERON/INTERLEUKIN RECEPTOR"/>
    <property type="match status" value="1"/>
</dbReference>
<dbReference type="InterPro" id="IPR003961">
    <property type="entry name" value="FN3_dom"/>
</dbReference>
<dbReference type="SUPFAM" id="SSF49265">
    <property type="entry name" value="Fibronectin type III"/>
    <property type="match status" value="2"/>
</dbReference>
<gene>
    <name evidence="4" type="ORF">VZT92_020727</name>
</gene>
<feature type="domain" description="Fibronectin type-III" evidence="2">
    <location>
        <begin position="19"/>
        <end position="118"/>
    </location>
</feature>
<evidence type="ECO:0000313" key="4">
    <source>
        <dbReference type="EMBL" id="KAK9520868.1"/>
    </source>
</evidence>
<name>A0AAW1EF63_ZOAVI</name>
<dbReference type="PANTHER" id="PTHR20859:SF94">
    <property type="entry name" value="CYTOKINE RECEPTOR FAMILY MEMBER B7"/>
    <property type="match status" value="1"/>
</dbReference>
<dbReference type="GO" id="GO:0005886">
    <property type="term" value="C:plasma membrane"/>
    <property type="evidence" value="ECO:0007669"/>
    <property type="project" value="TreeGrafter"/>
</dbReference>
<feature type="region of interest" description="Disordered" evidence="1">
    <location>
        <begin position="317"/>
        <end position="387"/>
    </location>
</feature>